<dbReference type="PROSITE" id="PS50889">
    <property type="entry name" value="S4"/>
    <property type="match status" value="1"/>
</dbReference>
<dbReference type="SUPFAM" id="SSF53335">
    <property type="entry name" value="S-adenosyl-L-methionine-dependent methyltransferases"/>
    <property type="match status" value="1"/>
</dbReference>
<comment type="caution">
    <text evidence="5">The sequence shown here is derived from an EMBL/GenBank/DDBJ whole genome shotgun (WGS) entry which is preliminary data.</text>
</comment>
<protein>
    <submittedName>
        <fullName evidence="5">TlyA family RNA methyltransferase</fullName>
    </submittedName>
</protein>
<dbReference type="InterPro" id="IPR047048">
    <property type="entry name" value="TlyA"/>
</dbReference>
<dbReference type="PANTHER" id="PTHR32319:SF0">
    <property type="entry name" value="BACTERIAL HEMOLYSIN-LIKE PROTEIN"/>
    <property type="match status" value="1"/>
</dbReference>
<name>A0A934MEY8_9HYPH</name>
<dbReference type="EMBL" id="JAEKJA010000003">
    <property type="protein sequence ID" value="MBJ3774898.1"/>
    <property type="molecule type" value="Genomic_DNA"/>
</dbReference>
<dbReference type="GO" id="GO:0008168">
    <property type="term" value="F:methyltransferase activity"/>
    <property type="evidence" value="ECO:0007669"/>
    <property type="project" value="UniProtKB-KW"/>
</dbReference>
<evidence type="ECO:0000256" key="1">
    <source>
        <dbReference type="ARBA" id="ARBA00022884"/>
    </source>
</evidence>
<comment type="similarity">
    <text evidence="2">Belongs to the TlyA family.</text>
</comment>
<dbReference type="GO" id="GO:0032259">
    <property type="term" value="P:methylation"/>
    <property type="evidence" value="ECO:0007669"/>
    <property type="project" value="UniProtKB-KW"/>
</dbReference>
<dbReference type="InterPro" id="IPR002942">
    <property type="entry name" value="S4_RNA-bd"/>
</dbReference>
<proteinExistence type="inferred from homology"/>
<reference evidence="5" key="1">
    <citation type="submission" date="2020-12" db="EMBL/GenBank/DDBJ databases">
        <title>Bacterial taxonomy.</title>
        <authorList>
            <person name="Pan X."/>
        </authorList>
    </citation>
    <scope>NUCLEOTIDE SEQUENCE</scope>
    <source>
        <strain evidence="5">B2012</strain>
    </source>
</reference>
<dbReference type="PIRSF" id="PIRSF005578">
    <property type="entry name" value="TlyA"/>
    <property type="match status" value="1"/>
</dbReference>
<keyword evidence="1 3" id="KW-0694">RNA-binding</keyword>
<dbReference type="GO" id="GO:0003723">
    <property type="term" value="F:RNA binding"/>
    <property type="evidence" value="ECO:0007669"/>
    <property type="project" value="UniProtKB-KW"/>
</dbReference>
<evidence type="ECO:0000259" key="4">
    <source>
        <dbReference type="SMART" id="SM00363"/>
    </source>
</evidence>
<dbReference type="AlphaFoldDB" id="A0A934MEY8"/>
<dbReference type="NCBIfam" id="TIGR00478">
    <property type="entry name" value="tly"/>
    <property type="match status" value="1"/>
</dbReference>
<gene>
    <name evidence="5" type="ORF">JCR33_04320</name>
</gene>
<evidence type="ECO:0000313" key="5">
    <source>
        <dbReference type="EMBL" id="MBJ3774898.1"/>
    </source>
</evidence>
<dbReference type="Gene3D" id="3.10.290.10">
    <property type="entry name" value="RNA-binding S4 domain"/>
    <property type="match status" value="1"/>
</dbReference>
<dbReference type="RefSeq" id="WP_198880805.1">
    <property type="nucleotide sequence ID" value="NZ_JAEKJA010000003.1"/>
</dbReference>
<evidence type="ECO:0000313" key="6">
    <source>
        <dbReference type="Proteomes" id="UP000609531"/>
    </source>
</evidence>
<keyword evidence="5" id="KW-0489">Methyltransferase</keyword>
<dbReference type="PANTHER" id="PTHR32319">
    <property type="entry name" value="BACTERIAL HEMOLYSIN-LIKE PROTEIN"/>
    <property type="match status" value="1"/>
</dbReference>
<dbReference type="InterPro" id="IPR029063">
    <property type="entry name" value="SAM-dependent_MTases_sf"/>
</dbReference>
<accession>A0A934MEY8</accession>
<evidence type="ECO:0000256" key="2">
    <source>
        <dbReference type="ARBA" id="ARBA00029460"/>
    </source>
</evidence>
<dbReference type="Pfam" id="PF01479">
    <property type="entry name" value="S4"/>
    <property type="match status" value="1"/>
</dbReference>
<feature type="domain" description="RNA-binding S4" evidence="4">
    <location>
        <begin position="1"/>
        <end position="61"/>
    </location>
</feature>
<keyword evidence="5" id="KW-0808">Transferase</keyword>
<dbReference type="SMART" id="SM00363">
    <property type="entry name" value="S4"/>
    <property type="match status" value="1"/>
</dbReference>
<dbReference type="InterPro" id="IPR002877">
    <property type="entry name" value="RNA_MeTrfase_FtsJ_dom"/>
</dbReference>
<dbReference type="Pfam" id="PF01728">
    <property type="entry name" value="FtsJ"/>
    <property type="match status" value="1"/>
</dbReference>
<dbReference type="CDD" id="cd00165">
    <property type="entry name" value="S4"/>
    <property type="match status" value="1"/>
</dbReference>
<dbReference type="Gene3D" id="3.40.50.150">
    <property type="entry name" value="Vaccinia Virus protein VP39"/>
    <property type="match status" value="1"/>
</dbReference>
<dbReference type="SUPFAM" id="SSF55174">
    <property type="entry name" value="Alpha-L RNA-binding motif"/>
    <property type="match status" value="1"/>
</dbReference>
<dbReference type="InterPro" id="IPR004538">
    <property type="entry name" value="Hemolysin_A/TlyA"/>
</dbReference>
<evidence type="ECO:0000256" key="3">
    <source>
        <dbReference type="PROSITE-ProRule" id="PRU00182"/>
    </source>
</evidence>
<keyword evidence="6" id="KW-1185">Reference proteome</keyword>
<sequence>MRLDHYLVAEGLCRSRSQAKEAIQRGAVTVNGVPARSAGQRVAPDAEVIAEATRFVGRGAHKLIAALDHFAIDPAGRDAIDIGASTGGFTEVLLERGAARVIALDVGRDQLAPSLAADPRVIVMEGVNARHLGAGDLPFAPSLMVMDVSFISLTLVLPTTLPLLAAPADVVALVKPQFEVGKAHVGKGGVVRDAAATEAALARVAATFAVAGYRAAPPIPSPFTGSDGNTEYLMAARCPMAAQA</sequence>
<organism evidence="5 6">
    <name type="scientific">Acuticoccus mangrovi</name>
    <dbReference type="NCBI Taxonomy" id="2796142"/>
    <lineage>
        <taxon>Bacteria</taxon>
        <taxon>Pseudomonadati</taxon>
        <taxon>Pseudomonadota</taxon>
        <taxon>Alphaproteobacteria</taxon>
        <taxon>Hyphomicrobiales</taxon>
        <taxon>Amorphaceae</taxon>
        <taxon>Acuticoccus</taxon>
    </lineage>
</organism>
<dbReference type="Proteomes" id="UP000609531">
    <property type="component" value="Unassembled WGS sequence"/>
</dbReference>
<dbReference type="CDD" id="cd02440">
    <property type="entry name" value="AdoMet_MTases"/>
    <property type="match status" value="1"/>
</dbReference>
<dbReference type="InterPro" id="IPR036986">
    <property type="entry name" value="S4_RNA-bd_sf"/>
</dbReference>